<name>A0A850C0F7_9ACTN</name>
<evidence type="ECO:0000313" key="2">
    <source>
        <dbReference type="Proteomes" id="UP000574690"/>
    </source>
</evidence>
<dbReference type="EMBL" id="JABFXE010000167">
    <property type="protein sequence ID" value="NUQ87589.1"/>
    <property type="molecule type" value="Genomic_DNA"/>
</dbReference>
<protein>
    <recommendedName>
        <fullName evidence="3">DUF5753 domain-containing protein</fullName>
    </recommendedName>
</protein>
<proteinExistence type="predicted"/>
<comment type="caution">
    <text evidence="1">The sequence shown here is derived from an EMBL/GenBank/DDBJ whole genome shotgun (WGS) entry which is preliminary data.</text>
</comment>
<sequence length="54" mass="6204">MEGPYMIIGFEDSDERDVAYHEGPFGAHYEATKKEIDRVRGIFSDTLAIAERLR</sequence>
<reference evidence="1 2" key="1">
    <citation type="submission" date="2020-05" db="EMBL/GenBank/DDBJ databases">
        <title>DNA-SIP metagenomic assembled genomes.</title>
        <authorList>
            <person name="Yu J."/>
        </authorList>
    </citation>
    <scope>NUCLEOTIDE SEQUENCE [LARGE SCALE GENOMIC DNA]</scope>
    <source>
        <strain evidence="1">Bin5.27</strain>
    </source>
</reference>
<evidence type="ECO:0000313" key="1">
    <source>
        <dbReference type="EMBL" id="NUQ87589.1"/>
    </source>
</evidence>
<dbReference type="AlphaFoldDB" id="A0A850C0F7"/>
<dbReference type="Proteomes" id="UP000574690">
    <property type="component" value="Unassembled WGS sequence"/>
</dbReference>
<evidence type="ECO:0008006" key="3">
    <source>
        <dbReference type="Google" id="ProtNLM"/>
    </source>
</evidence>
<accession>A0A850C0F7</accession>
<gene>
    <name evidence="1" type="ORF">HOQ43_03880</name>
</gene>
<organism evidence="1 2">
    <name type="scientific">Glycomyces artemisiae</name>
    <dbReference type="NCBI Taxonomy" id="1076443"/>
    <lineage>
        <taxon>Bacteria</taxon>
        <taxon>Bacillati</taxon>
        <taxon>Actinomycetota</taxon>
        <taxon>Actinomycetes</taxon>
        <taxon>Glycomycetales</taxon>
        <taxon>Glycomycetaceae</taxon>
        <taxon>Glycomyces</taxon>
    </lineage>
</organism>